<evidence type="ECO:0000313" key="2">
    <source>
        <dbReference type="EMBL" id="KAK1406511.1"/>
    </source>
</evidence>
<evidence type="ECO:0000313" key="3">
    <source>
        <dbReference type="Proteomes" id="UP001229421"/>
    </source>
</evidence>
<accession>A0AAD8JPV3</accession>
<feature type="transmembrane region" description="Helical" evidence="1">
    <location>
        <begin position="20"/>
        <end position="40"/>
    </location>
</feature>
<keyword evidence="1" id="KW-0812">Transmembrane</keyword>
<proteinExistence type="predicted"/>
<dbReference type="AlphaFoldDB" id="A0AAD8JPV3"/>
<protein>
    <submittedName>
        <fullName evidence="2">Uncharacterized protein</fullName>
    </submittedName>
</protein>
<name>A0AAD8JPV3_TARER</name>
<sequence>MLFLQIICLLNYCAYLLQLLLFEVVGCCALLLKLCTLALLQHYSKAPNAMQRAYLVEEAWKKTQERMRLLSDV</sequence>
<dbReference type="EMBL" id="JAUHHV010000012">
    <property type="protein sequence ID" value="KAK1406511.1"/>
    <property type="molecule type" value="Genomic_DNA"/>
</dbReference>
<evidence type="ECO:0000256" key="1">
    <source>
        <dbReference type="SAM" id="Phobius"/>
    </source>
</evidence>
<keyword evidence="1" id="KW-1133">Transmembrane helix</keyword>
<organism evidence="2 3">
    <name type="scientific">Tagetes erecta</name>
    <name type="common">African marigold</name>
    <dbReference type="NCBI Taxonomy" id="13708"/>
    <lineage>
        <taxon>Eukaryota</taxon>
        <taxon>Viridiplantae</taxon>
        <taxon>Streptophyta</taxon>
        <taxon>Embryophyta</taxon>
        <taxon>Tracheophyta</taxon>
        <taxon>Spermatophyta</taxon>
        <taxon>Magnoliopsida</taxon>
        <taxon>eudicotyledons</taxon>
        <taxon>Gunneridae</taxon>
        <taxon>Pentapetalae</taxon>
        <taxon>asterids</taxon>
        <taxon>campanulids</taxon>
        <taxon>Asterales</taxon>
        <taxon>Asteraceae</taxon>
        <taxon>Asteroideae</taxon>
        <taxon>Heliantheae alliance</taxon>
        <taxon>Tageteae</taxon>
        <taxon>Tagetes</taxon>
    </lineage>
</organism>
<keyword evidence="1" id="KW-0472">Membrane</keyword>
<reference evidence="2" key="1">
    <citation type="journal article" date="2023" name="bioRxiv">
        <title>Improved chromosome-level genome assembly for marigold (Tagetes erecta).</title>
        <authorList>
            <person name="Jiang F."/>
            <person name="Yuan L."/>
            <person name="Wang S."/>
            <person name="Wang H."/>
            <person name="Xu D."/>
            <person name="Wang A."/>
            <person name="Fan W."/>
        </authorList>
    </citation>
    <scope>NUCLEOTIDE SEQUENCE</scope>
    <source>
        <strain evidence="2">WSJ</strain>
        <tissue evidence="2">Leaf</tissue>
    </source>
</reference>
<dbReference type="Proteomes" id="UP001229421">
    <property type="component" value="Unassembled WGS sequence"/>
</dbReference>
<keyword evidence="3" id="KW-1185">Reference proteome</keyword>
<gene>
    <name evidence="2" type="ORF">QVD17_41891</name>
</gene>
<comment type="caution">
    <text evidence="2">The sequence shown here is derived from an EMBL/GenBank/DDBJ whole genome shotgun (WGS) entry which is preliminary data.</text>
</comment>